<gene>
    <name evidence="7" type="primary">lpxD</name>
    <name evidence="9" type="ORF">AMJ44_07470</name>
</gene>
<feature type="active site" description="Proton acceptor" evidence="7">
    <location>
        <position position="235"/>
    </location>
</feature>
<evidence type="ECO:0000313" key="9">
    <source>
        <dbReference type="EMBL" id="KPJ67058.1"/>
    </source>
</evidence>
<sequence>MKLKELAQLVSGKVLGNEELEITGATSIEDAKNGELVFVLDNKFLALALKSKASALVASSKAKIKAKAAILVDNPRLAMAKILPLFAPQRHAPKGIHKTAIIPKSCRLGKDVSIGPFVVLDESVSIGERSTIHPHVSVGEGSQIGKDCIIHPHVSIYDHVVIGNRVILHSGSRIGVDGYGFVPQAGKHLKIPQIGTVIIEDDVELYANVCISRATLGATIIGAGTKIDSLTHVAHNCRIGKNCGIVSLVGIAGSVTLKDHVYVAGQAGFNGHITIGENAIVMARAGVTKDIPSNSLVSGFPAQDHRKEMEFQAALRRLAKKSK</sequence>
<dbReference type="NCBIfam" id="TIGR01853">
    <property type="entry name" value="lipid_A_lpxD"/>
    <property type="match status" value="1"/>
</dbReference>
<dbReference type="SUPFAM" id="SSF51161">
    <property type="entry name" value="Trimeric LpxA-like enzymes"/>
    <property type="match status" value="1"/>
</dbReference>
<dbReference type="HAMAP" id="MF_00523">
    <property type="entry name" value="LpxD"/>
    <property type="match status" value="1"/>
</dbReference>
<dbReference type="AlphaFoldDB" id="A0A0S7XX55"/>
<proteinExistence type="inferred from homology"/>
<keyword evidence="5 7" id="KW-0443">Lipid metabolism</keyword>
<evidence type="ECO:0000256" key="6">
    <source>
        <dbReference type="ARBA" id="ARBA00023315"/>
    </source>
</evidence>
<comment type="function">
    <text evidence="7">Catalyzes the N-acylation of UDP-3-O-acylglucosamine using 3-hydroxyacyl-ACP as the acyl donor. Is involved in the biosynthesis of lipid A, a phosphorylated glycolipid that anchors the lipopolysaccharide to the outer membrane of the cell.</text>
</comment>
<dbReference type="EC" id="2.3.1.191" evidence="7"/>
<dbReference type="Proteomes" id="UP000051861">
    <property type="component" value="Unassembled WGS sequence"/>
</dbReference>
<dbReference type="GO" id="GO:0016410">
    <property type="term" value="F:N-acyltransferase activity"/>
    <property type="evidence" value="ECO:0007669"/>
    <property type="project" value="InterPro"/>
</dbReference>
<dbReference type="Gene3D" id="3.40.1390.10">
    <property type="entry name" value="MurE/MurF, N-terminal domain"/>
    <property type="match status" value="1"/>
</dbReference>
<comment type="similarity">
    <text evidence="7">Belongs to the transferase hexapeptide repeat family. LpxD subfamily.</text>
</comment>
<protein>
    <recommendedName>
        <fullName evidence="7">UDP-3-O-acylglucosamine N-acyltransferase</fullName>
        <ecNumber evidence="7">2.3.1.191</ecNumber>
    </recommendedName>
</protein>
<dbReference type="PANTHER" id="PTHR43378:SF2">
    <property type="entry name" value="UDP-3-O-ACYLGLUCOSAMINE N-ACYLTRANSFERASE 1, MITOCHONDRIAL-RELATED"/>
    <property type="match status" value="1"/>
</dbReference>
<evidence type="ECO:0000256" key="2">
    <source>
        <dbReference type="ARBA" id="ARBA00022556"/>
    </source>
</evidence>
<evidence type="ECO:0000313" key="10">
    <source>
        <dbReference type="Proteomes" id="UP000051861"/>
    </source>
</evidence>
<comment type="pathway">
    <text evidence="7">Bacterial outer membrane biogenesis; LPS lipid A biosynthesis.</text>
</comment>
<evidence type="ECO:0000256" key="1">
    <source>
        <dbReference type="ARBA" id="ARBA00022516"/>
    </source>
</evidence>
<comment type="subunit">
    <text evidence="7">Homotrimer.</text>
</comment>
<dbReference type="EMBL" id="LIZX01000066">
    <property type="protein sequence ID" value="KPJ67058.1"/>
    <property type="molecule type" value="Genomic_DNA"/>
</dbReference>
<keyword evidence="1 7" id="KW-0444">Lipid biosynthesis</keyword>
<dbReference type="Pfam" id="PF00132">
    <property type="entry name" value="Hexapep"/>
    <property type="match status" value="2"/>
</dbReference>
<comment type="catalytic activity">
    <reaction evidence="7">
        <text>a UDP-3-O-[(3R)-3-hydroxyacyl]-alpha-D-glucosamine + a (3R)-hydroxyacyl-[ACP] = a UDP-2-N,3-O-bis[(3R)-3-hydroxyacyl]-alpha-D-glucosamine + holo-[ACP] + H(+)</text>
        <dbReference type="Rhea" id="RHEA:53836"/>
        <dbReference type="Rhea" id="RHEA-COMP:9685"/>
        <dbReference type="Rhea" id="RHEA-COMP:9945"/>
        <dbReference type="ChEBI" id="CHEBI:15378"/>
        <dbReference type="ChEBI" id="CHEBI:64479"/>
        <dbReference type="ChEBI" id="CHEBI:78827"/>
        <dbReference type="ChEBI" id="CHEBI:137740"/>
        <dbReference type="ChEBI" id="CHEBI:137748"/>
        <dbReference type="EC" id="2.3.1.191"/>
    </reaction>
</comment>
<dbReference type="InterPro" id="IPR001451">
    <property type="entry name" value="Hexapep"/>
</dbReference>
<dbReference type="InterPro" id="IPR011004">
    <property type="entry name" value="Trimer_LpxA-like_sf"/>
</dbReference>
<dbReference type="CDD" id="cd03352">
    <property type="entry name" value="LbH_LpxD"/>
    <property type="match status" value="1"/>
</dbReference>
<dbReference type="InterPro" id="IPR007691">
    <property type="entry name" value="LpxD"/>
</dbReference>
<dbReference type="GO" id="GO:0009245">
    <property type="term" value="P:lipid A biosynthetic process"/>
    <property type="evidence" value="ECO:0007669"/>
    <property type="project" value="UniProtKB-UniRule"/>
</dbReference>
<keyword evidence="4 7" id="KW-0677">Repeat</keyword>
<evidence type="ECO:0000256" key="3">
    <source>
        <dbReference type="ARBA" id="ARBA00022679"/>
    </source>
</evidence>
<accession>A0A0S7XX55</accession>
<organism evidence="9 10">
    <name type="scientific">candidate division WOR-1 bacterium DG_54_3</name>
    <dbReference type="NCBI Taxonomy" id="1703775"/>
    <lineage>
        <taxon>Bacteria</taxon>
        <taxon>Bacillati</taxon>
        <taxon>Saganbacteria</taxon>
    </lineage>
</organism>
<reference evidence="9 10" key="1">
    <citation type="journal article" date="2015" name="Microbiome">
        <title>Genomic resolution of linkages in carbon, nitrogen, and sulfur cycling among widespread estuary sediment bacteria.</title>
        <authorList>
            <person name="Baker B.J."/>
            <person name="Lazar C.S."/>
            <person name="Teske A.P."/>
            <person name="Dick G.J."/>
        </authorList>
    </citation>
    <scope>NUCLEOTIDE SEQUENCE [LARGE SCALE GENOMIC DNA]</scope>
    <source>
        <strain evidence="9">DG_54_3</strain>
    </source>
</reference>
<dbReference type="NCBIfam" id="NF002060">
    <property type="entry name" value="PRK00892.1"/>
    <property type="match status" value="1"/>
</dbReference>
<evidence type="ECO:0000256" key="5">
    <source>
        <dbReference type="ARBA" id="ARBA00023098"/>
    </source>
</evidence>
<dbReference type="Pfam" id="PF04613">
    <property type="entry name" value="LpxD"/>
    <property type="match status" value="1"/>
</dbReference>
<evidence type="ECO:0000256" key="4">
    <source>
        <dbReference type="ARBA" id="ARBA00022737"/>
    </source>
</evidence>
<evidence type="ECO:0000259" key="8">
    <source>
        <dbReference type="Pfam" id="PF04613"/>
    </source>
</evidence>
<dbReference type="GO" id="GO:0016020">
    <property type="term" value="C:membrane"/>
    <property type="evidence" value="ECO:0007669"/>
    <property type="project" value="GOC"/>
</dbReference>
<dbReference type="UniPathway" id="UPA00973"/>
<keyword evidence="3 7" id="KW-0808">Transferase</keyword>
<dbReference type="GO" id="GO:0103118">
    <property type="term" value="F:UDP-3-O-[(3R)-3-hydroxyacyl]-glucosamine N-acyltransferase activity"/>
    <property type="evidence" value="ECO:0007669"/>
    <property type="project" value="UniProtKB-EC"/>
</dbReference>
<name>A0A0S7XX55_UNCSA</name>
<comment type="caution">
    <text evidence="9">The sequence shown here is derived from an EMBL/GenBank/DDBJ whole genome shotgun (WGS) entry which is preliminary data.</text>
</comment>
<keyword evidence="2 7" id="KW-0441">Lipid A biosynthesis</keyword>
<dbReference type="Gene3D" id="2.160.10.10">
    <property type="entry name" value="Hexapeptide repeat proteins"/>
    <property type="match status" value="1"/>
</dbReference>
<keyword evidence="6 7" id="KW-0012">Acyltransferase</keyword>
<dbReference type="PANTHER" id="PTHR43378">
    <property type="entry name" value="UDP-3-O-ACYLGLUCOSAMINE N-ACYLTRANSFERASE"/>
    <property type="match status" value="1"/>
</dbReference>
<feature type="domain" description="UDP-3-O-[3-hydroxymyristoyl] glucosamine N-acyltransferase non-repeat region" evidence="8">
    <location>
        <begin position="20"/>
        <end position="83"/>
    </location>
</feature>
<dbReference type="InterPro" id="IPR020573">
    <property type="entry name" value="UDP_GlcNAc_AcTrfase_non-rep"/>
</dbReference>
<evidence type="ECO:0000256" key="7">
    <source>
        <dbReference type="HAMAP-Rule" id="MF_00523"/>
    </source>
</evidence>